<name>T0Y2Y9_9ZZZZ</name>
<comment type="caution">
    <text evidence="3">The sequence shown here is derived from an EMBL/GenBank/DDBJ whole genome shotgun (WGS) entry which is preliminary data.</text>
</comment>
<feature type="domain" description="DUF2070" evidence="2">
    <location>
        <begin position="3"/>
        <end position="244"/>
    </location>
</feature>
<reference evidence="3" key="2">
    <citation type="journal article" date="2014" name="ISME J.">
        <title>Microbial stratification in low pH oxic and suboxic macroscopic growths along an acid mine drainage.</title>
        <authorList>
            <person name="Mendez-Garcia C."/>
            <person name="Mesa V."/>
            <person name="Sprenger R.R."/>
            <person name="Richter M."/>
            <person name="Diez M.S."/>
            <person name="Solano J."/>
            <person name="Bargiela R."/>
            <person name="Golyshina O.V."/>
            <person name="Manteca A."/>
            <person name="Ramos J.L."/>
            <person name="Gallego J.R."/>
            <person name="Llorente I."/>
            <person name="Martins Dos Santos V.A."/>
            <person name="Jensen O.N."/>
            <person name="Pelaez A.I."/>
            <person name="Sanchez J."/>
            <person name="Ferrer M."/>
        </authorList>
    </citation>
    <scope>NUCLEOTIDE SEQUENCE</scope>
</reference>
<sequence>MVTLTRAPNVTEDVSADAAILFKKLVEAKYDDGRHAILIDAHNSRYESAPEKELEGIRMGTEFMDQYVQAIKELKEEHASRSIKLGVSNVELYNALHAPKDLAMGSLNVAIFAFNGYKRAMLQFNANNMIPSLREAVLSHLRSKYGIDAEVYTTDTHAVNSLSKPASVVLGRYTRFRQLKPLIDRAVEQAIDDIGPVSVWHKQYTMKNFLIWGQNSRDRIFTVLSSIMALARIIVPTLIVAGFLAAAWVILLI</sequence>
<dbReference type="AlphaFoldDB" id="T0Y2Y9"/>
<dbReference type="Pfam" id="PF09843">
    <property type="entry name" value="DUF2070"/>
    <property type="match status" value="1"/>
</dbReference>
<feature type="transmembrane region" description="Helical" evidence="1">
    <location>
        <begin position="229"/>
        <end position="251"/>
    </location>
</feature>
<dbReference type="EMBL" id="AUZZ01010507">
    <property type="protein sequence ID" value="EQD29446.1"/>
    <property type="molecule type" value="Genomic_DNA"/>
</dbReference>
<protein>
    <recommendedName>
        <fullName evidence="2">DUF2070 domain-containing protein</fullName>
    </recommendedName>
</protein>
<keyword evidence="1" id="KW-0812">Transmembrane</keyword>
<keyword evidence="1" id="KW-1133">Transmembrane helix</keyword>
<gene>
    <name evidence="3" type="ORF">B2A_14460</name>
</gene>
<proteinExistence type="predicted"/>
<dbReference type="InterPro" id="IPR019204">
    <property type="entry name" value="DUF2070_membrane"/>
</dbReference>
<organism evidence="3">
    <name type="scientific">mine drainage metagenome</name>
    <dbReference type="NCBI Taxonomy" id="410659"/>
    <lineage>
        <taxon>unclassified sequences</taxon>
        <taxon>metagenomes</taxon>
        <taxon>ecological metagenomes</taxon>
    </lineage>
</organism>
<evidence type="ECO:0000313" key="3">
    <source>
        <dbReference type="EMBL" id="EQD29446.1"/>
    </source>
</evidence>
<evidence type="ECO:0000259" key="2">
    <source>
        <dbReference type="Pfam" id="PF09843"/>
    </source>
</evidence>
<keyword evidence="1" id="KW-0472">Membrane</keyword>
<reference evidence="3" key="1">
    <citation type="submission" date="2013-08" db="EMBL/GenBank/DDBJ databases">
        <authorList>
            <person name="Mendez C."/>
            <person name="Richter M."/>
            <person name="Ferrer M."/>
            <person name="Sanchez J."/>
        </authorList>
    </citation>
    <scope>NUCLEOTIDE SEQUENCE</scope>
</reference>
<accession>T0Y2Y9</accession>
<evidence type="ECO:0000256" key="1">
    <source>
        <dbReference type="SAM" id="Phobius"/>
    </source>
</evidence>